<keyword evidence="2" id="KW-1185">Reference proteome</keyword>
<comment type="caution">
    <text evidence="1">The sequence shown here is derived from an EMBL/GenBank/DDBJ whole genome shotgun (WGS) entry which is preliminary data.</text>
</comment>
<evidence type="ECO:0000313" key="1">
    <source>
        <dbReference type="EMBL" id="TGN17985.1"/>
    </source>
</evidence>
<dbReference type="Proteomes" id="UP000298058">
    <property type="component" value="Unassembled WGS sequence"/>
</dbReference>
<reference evidence="1" key="1">
    <citation type="journal article" date="2019" name="PLoS Negl. Trop. Dis.">
        <title>Revisiting the worldwide diversity of Leptospira species in the environment.</title>
        <authorList>
            <person name="Vincent A.T."/>
            <person name="Schiettekatte O."/>
            <person name="Bourhy P."/>
            <person name="Veyrier F.J."/>
            <person name="Picardeau M."/>
        </authorList>
    </citation>
    <scope>NUCLEOTIDE SEQUENCE [LARGE SCALE GENOMIC DNA]</scope>
    <source>
        <strain evidence="1">201300427</strain>
    </source>
</reference>
<gene>
    <name evidence="1" type="ORF">EHS15_15740</name>
</gene>
<organism evidence="1 2">
    <name type="scientific">Leptospira idonii</name>
    <dbReference type="NCBI Taxonomy" id="1193500"/>
    <lineage>
        <taxon>Bacteria</taxon>
        <taxon>Pseudomonadati</taxon>
        <taxon>Spirochaetota</taxon>
        <taxon>Spirochaetia</taxon>
        <taxon>Leptospirales</taxon>
        <taxon>Leptospiraceae</taxon>
        <taxon>Leptospira</taxon>
    </lineage>
</organism>
<accession>A0A4R9LXE4</accession>
<evidence type="ECO:0000313" key="2">
    <source>
        <dbReference type="Proteomes" id="UP000298058"/>
    </source>
</evidence>
<dbReference type="OrthoDB" id="336938at2"/>
<name>A0A4R9LXE4_9LEPT</name>
<protein>
    <submittedName>
        <fullName evidence="1">Uncharacterized protein</fullName>
    </submittedName>
</protein>
<dbReference type="EMBL" id="RQHW01000051">
    <property type="protein sequence ID" value="TGN17985.1"/>
    <property type="molecule type" value="Genomic_DNA"/>
</dbReference>
<sequence>MEIKLNESEAKHLLEALAIYEWVVNSPHEESEESVDSFCQSLFQKLHKAGLGKPIEVDSSGTYSLSEEFFHNLHESYIDPYNDDIFWSDLAFELGQRDLSKTVSESDLKKMSEEELERKSEVEIQKYDKEFETHGIDRLFIKK</sequence>
<proteinExistence type="predicted"/>
<dbReference type="RefSeq" id="WP_135761552.1">
    <property type="nucleotide sequence ID" value="NZ_RQHW01000051.1"/>
</dbReference>
<dbReference type="AlphaFoldDB" id="A0A4R9LXE4"/>